<dbReference type="InterPro" id="IPR018391">
    <property type="entry name" value="PQQ_b-propeller_rpt"/>
</dbReference>
<evidence type="ECO:0000259" key="7">
    <source>
        <dbReference type="PROSITE" id="PS50011"/>
    </source>
</evidence>
<feature type="compositionally biased region" description="Low complexity" evidence="6">
    <location>
        <begin position="294"/>
        <end position="311"/>
    </location>
</feature>
<dbReference type="Gene3D" id="2.40.128.630">
    <property type="match status" value="1"/>
</dbReference>
<keyword evidence="2 5" id="KW-0547">Nucleotide-binding</keyword>
<dbReference type="Proteomes" id="UP001501102">
    <property type="component" value="Unassembled WGS sequence"/>
</dbReference>
<dbReference type="GO" id="GO:0016301">
    <property type="term" value="F:kinase activity"/>
    <property type="evidence" value="ECO:0007669"/>
    <property type="project" value="UniProtKB-KW"/>
</dbReference>
<dbReference type="PROSITE" id="PS00107">
    <property type="entry name" value="PROTEIN_KINASE_ATP"/>
    <property type="match status" value="1"/>
</dbReference>
<keyword evidence="4 5" id="KW-0067">ATP-binding</keyword>
<comment type="caution">
    <text evidence="8">The sequence shown here is derived from an EMBL/GenBank/DDBJ whole genome shotgun (WGS) entry which is preliminary data.</text>
</comment>
<protein>
    <submittedName>
        <fullName evidence="8">Serine/threonine-protein kinase</fullName>
    </submittedName>
</protein>
<evidence type="ECO:0000313" key="8">
    <source>
        <dbReference type="EMBL" id="GAA2933345.1"/>
    </source>
</evidence>
<dbReference type="CDD" id="cd14014">
    <property type="entry name" value="STKc_PknB_like"/>
    <property type="match status" value="1"/>
</dbReference>
<dbReference type="EMBL" id="BAAAXZ010000118">
    <property type="protein sequence ID" value="GAA2933345.1"/>
    <property type="molecule type" value="Genomic_DNA"/>
</dbReference>
<dbReference type="SMART" id="SM00220">
    <property type="entry name" value="S_TKc"/>
    <property type="match status" value="1"/>
</dbReference>
<dbReference type="Gene3D" id="1.10.510.10">
    <property type="entry name" value="Transferase(Phosphotransferase) domain 1"/>
    <property type="match status" value="1"/>
</dbReference>
<keyword evidence="9" id="KW-1185">Reference proteome</keyword>
<dbReference type="PANTHER" id="PTHR43289:SF34">
    <property type="entry name" value="SERINE_THREONINE-PROTEIN KINASE YBDM-RELATED"/>
    <property type="match status" value="1"/>
</dbReference>
<accession>A0ABP6JH60</accession>
<feature type="binding site" evidence="5">
    <location>
        <position position="50"/>
    </location>
    <ligand>
        <name>ATP</name>
        <dbReference type="ChEBI" id="CHEBI:30616"/>
    </ligand>
</feature>
<feature type="domain" description="Protein kinase" evidence="7">
    <location>
        <begin position="22"/>
        <end position="274"/>
    </location>
</feature>
<reference evidence="9" key="1">
    <citation type="journal article" date="2019" name="Int. J. Syst. Evol. Microbiol.">
        <title>The Global Catalogue of Microorganisms (GCM) 10K type strain sequencing project: providing services to taxonomists for standard genome sequencing and annotation.</title>
        <authorList>
            <consortium name="The Broad Institute Genomics Platform"/>
            <consortium name="The Broad Institute Genome Sequencing Center for Infectious Disease"/>
            <person name="Wu L."/>
            <person name="Ma J."/>
        </authorList>
    </citation>
    <scope>NUCLEOTIDE SEQUENCE [LARGE SCALE GENOMIC DNA]</scope>
    <source>
        <strain evidence="9">JCM 4087</strain>
    </source>
</reference>
<evidence type="ECO:0000313" key="9">
    <source>
        <dbReference type="Proteomes" id="UP001501102"/>
    </source>
</evidence>
<dbReference type="Pfam" id="PF13360">
    <property type="entry name" value="PQQ_2"/>
    <property type="match status" value="1"/>
</dbReference>
<keyword evidence="1" id="KW-0808">Transferase</keyword>
<dbReference type="InterPro" id="IPR015943">
    <property type="entry name" value="WD40/YVTN_repeat-like_dom_sf"/>
</dbReference>
<keyword evidence="3 8" id="KW-0418">Kinase</keyword>
<organism evidence="8 9">
    <name type="scientific">Streptomyces thioluteus</name>
    <dbReference type="NCBI Taxonomy" id="66431"/>
    <lineage>
        <taxon>Bacteria</taxon>
        <taxon>Bacillati</taxon>
        <taxon>Actinomycetota</taxon>
        <taxon>Actinomycetes</taxon>
        <taxon>Kitasatosporales</taxon>
        <taxon>Streptomycetaceae</taxon>
        <taxon>Streptomyces</taxon>
    </lineage>
</organism>
<dbReference type="SMART" id="SM00564">
    <property type="entry name" value="PQQ"/>
    <property type="match status" value="4"/>
</dbReference>
<dbReference type="SUPFAM" id="SSF56112">
    <property type="entry name" value="Protein kinase-like (PK-like)"/>
    <property type="match status" value="1"/>
</dbReference>
<dbReference type="InterPro" id="IPR017441">
    <property type="entry name" value="Protein_kinase_ATP_BS"/>
</dbReference>
<dbReference type="InterPro" id="IPR002372">
    <property type="entry name" value="PQQ_rpt_dom"/>
</dbReference>
<dbReference type="InterPro" id="IPR008271">
    <property type="entry name" value="Ser/Thr_kinase_AS"/>
</dbReference>
<dbReference type="SUPFAM" id="SSF50998">
    <property type="entry name" value="Quinoprotein alcohol dehydrogenase-like"/>
    <property type="match status" value="1"/>
</dbReference>
<dbReference type="PROSITE" id="PS00108">
    <property type="entry name" value="PROTEIN_KINASE_ST"/>
    <property type="match status" value="1"/>
</dbReference>
<dbReference type="Pfam" id="PF00069">
    <property type="entry name" value="Pkinase"/>
    <property type="match status" value="1"/>
</dbReference>
<evidence type="ECO:0000256" key="4">
    <source>
        <dbReference type="ARBA" id="ARBA00022840"/>
    </source>
</evidence>
<evidence type="ECO:0000256" key="3">
    <source>
        <dbReference type="ARBA" id="ARBA00022777"/>
    </source>
</evidence>
<evidence type="ECO:0000256" key="5">
    <source>
        <dbReference type="PROSITE-ProRule" id="PRU10141"/>
    </source>
</evidence>
<dbReference type="Gene3D" id="2.130.10.10">
    <property type="entry name" value="YVTN repeat-like/Quinoprotein amine dehydrogenase"/>
    <property type="match status" value="1"/>
</dbReference>
<dbReference type="PROSITE" id="PS50011">
    <property type="entry name" value="PROTEIN_KINASE_DOM"/>
    <property type="match status" value="1"/>
</dbReference>
<dbReference type="InterPro" id="IPR011047">
    <property type="entry name" value="Quinoprotein_ADH-like_sf"/>
</dbReference>
<sequence length="740" mass="78404">MPPLRDTGNGPGAEDPEYAGRYRLEGRLGSGGMGVVHLAHSPSGLRLAVKVVHAEYAADPEFRARFRQEVTAARRVSGAFTAPVVDADPDCERPWMATLCIAGPTLASYIKEHGPLSPDAVRRLAAGLSEALRDIHRAGVVHRDLKPSNVLLADDGPKVIDFGISRPYDSELRTETGKLVGTPPFMAPEQFQRPREVGPAADVFALASLLVHAATGRGPFESDSPYLVAYQVVHDEPDLAEVPADLVPLLRDCLAKDPADRPTPDAIMSRLPALAEHERPTVPRLPDVSAAYTSRPPRSSRPAGPSSPSLPERWQRADTPVTHSRSASDSAFRGPSAPRSRWRRTSWFAVGALVVVALGVGAGWAVNRAGSGSEPLQTRASSAARSAWQPWQTSLGKGRAGSCAYGEDGLFCSAPGLLAVRMNAPDGRVVWRRPAAPVRSGSAVPTGAPVVGGGLVHVLSADGRELLALDAASGSTRWTRDVSRYTARVLPAGDALLLVAGDGTVTALDARSNRELWQRRIPGFRNPVLSSYGTGPVYAVGPAPDDRRTQVAAVDPATGRTLWQWTADGTLQAVGARTDGGLHLTATDRENRVSAVVRYDPAARRERRVPLNVPLYTASAVARGDVVYLLAGGVAGGGGLTAVDTEQGRRLWKLETSVSNASALVTDRRRVYFSAADGRLTAVDAERGSLLGQTRARPAGPDRGFAGEVPAPVVARGRAFGSAPDGTVFGVGVRDPARWR</sequence>
<evidence type="ECO:0000256" key="6">
    <source>
        <dbReference type="SAM" id="MobiDB-lite"/>
    </source>
</evidence>
<evidence type="ECO:0000256" key="2">
    <source>
        <dbReference type="ARBA" id="ARBA00022741"/>
    </source>
</evidence>
<feature type="region of interest" description="Disordered" evidence="6">
    <location>
        <begin position="272"/>
        <end position="339"/>
    </location>
</feature>
<name>A0ABP6JH60_STRTU</name>
<dbReference type="Gene3D" id="2.40.10.480">
    <property type="match status" value="1"/>
</dbReference>
<gene>
    <name evidence="8" type="ORF">GCM10020221_31370</name>
</gene>
<dbReference type="InterPro" id="IPR011009">
    <property type="entry name" value="Kinase-like_dom_sf"/>
</dbReference>
<evidence type="ECO:0000256" key="1">
    <source>
        <dbReference type="ARBA" id="ARBA00022679"/>
    </source>
</evidence>
<dbReference type="InterPro" id="IPR000719">
    <property type="entry name" value="Prot_kinase_dom"/>
</dbReference>
<dbReference type="Gene3D" id="3.30.200.20">
    <property type="entry name" value="Phosphorylase Kinase, domain 1"/>
    <property type="match status" value="1"/>
</dbReference>
<dbReference type="RefSeq" id="WP_344963922.1">
    <property type="nucleotide sequence ID" value="NZ_BAAAXZ010000118.1"/>
</dbReference>
<dbReference type="PANTHER" id="PTHR43289">
    <property type="entry name" value="MITOGEN-ACTIVATED PROTEIN KINASE KINASE KINASE 20-RELATED"/>
    <property type="match status" value="1"/>
</dbReference>
<proteinExistence type="predicted"/>